<dbReference type="InterPro" id="IPR028978">
    <property type="entry name" value="Chorismate_lyase_/UTRA_dom_sf"/>
</dbReference>
<keyword evidence="3" id="KW-0804">Transcription</keyword>
<dbReference type="Pfam" id="PF07702">
    <property type="entry name" value="UTRA"/>
    <property type="match status" value="1"/>
</dbReference>
<evidence type="ECO:0000259" key="5">
    <source>
        <dbReference type="PROSITE" id="PS50949"/>
    </source>
</evidence>
<dbReference type="InterPro" id="IPR050679">
    <property type="entry name" value="Bact_HTH_transcr_reg"/>
</dbReference>
<accession>A0A381WJG8</accession>
<dbReference type="GO" id="GO:0003700">
    <property type="term" value="F:DNA-binding transcription factor activity"/>
    <property type="evidence" value="ECO:0007669"/>
    <property type="project" value="InterPro"/>
</dbReference>
<dbReference type="SUPFAM" id="SSF64288">
    <property type="entry name" value="Chorismate lyase-like"/>
    <property type="match status" value="1"/>
</dbReference>
<feature type="region of interest" description="Disordered" evidence="4">
    <location>
        <begin position="1"/>
        <end position="20"/>
    </location>
</feature>
<dbReference type="GO" id="GO:0003677">
    <property type="term" value="F:DNA binding"/>
    <property type="evidence" value="ECO:0007669"/>
    <property type="project" value="UniProtKB-KW"/>
</dbReference>
<keyword evidence="1" id="KW-0805">Transcription regulation</keyword>
<dbReference type="InterPro" id="IPR036388">
    <property type="entry name" value="WH-like_DNA-bd_sf"/>
</dbReference>
<dbReference type="SMART" id="SM00345">
    <property type="entry name" value="HTH_GNTR"/>
    <property type="match status" value="1"/>
</dbReference>
<dbReference type="SUPFAM" id="SSF46785">
    <property type="entry name" value="Winged helix' DNA-binding domain"/>
    <property type="match status" value="1"/>
</dbReference>
<dbReference type="EMBL" id="UINC01012004">
    <property type="protein sequence ID" value="SVA52665.1"/>
    <property type="molecule type" value="Genomic_DNA"/>
</dbReference>
<dbReference type="PANTHER" id="PTHR44846:SF1">
    <property type="entry name" value="MANNOSYL-D-GLYCERATE TRANSPORT_METABOLISM SYSTEM REPRESSOR MNGR-RELATED"/>
    <property type="match status" value="1"/>
</dbReference>
<evidence type="ECO:0000256" key="3">
    <source>
        <dbReference type="ARBA" id="ARBA00023163"/>
    </source>
</evidence>
<dbReference type="GO" id="GO:0045892">
    <property type="term" value="P:negative regulation of DNA-templated transcription"/>
    <property type="evidence" value="ECO:0007669"/>
    <property type="project" value="TreeGrafter"/>
</dbReference>
<feature type="domain" description="HTH gntR-type" evidence="5">
    <location>
        <begin position="26"/>
        <end position="94"/>
    </location>
</feature>
<name>A0A381WJG8_9ZZZZ</name>
<proteinExistence type="predicted"/>
<dbReference type="PROSITE" id="PS50949">
    <property type="entry name" value="HTH_GNTR"/>
    <property type="match status" value="1"/>
</dbReference>
<dbReference type="AlphaFoldDB" id="A0A381WJG8"/>
<feature type="compositionally biased region" description="Polar residues" evidence="4">
    <location>
        <begin position="1"/>
        <end position="13"/>
    </location>
</feature>
<sequence length="257" mass="29528">MRQKSSIPANSNYLRRDHTRETSSLKPLYQQVDNIIRQRLIDGVWEPGDALPSEMQLASELNVSQGTVRKALNDMVAENLLFRRQGLGTFVSEHTERRALFLYFSIVGLDGSRVLPESHIISCEERNATLKEAEKLILDRGSKVIQLRRMRFFNNVPTIVELITLPLEHFPGLGTEIKPPNNLFRFYQKEYGITVGKAEEHLQAIAAEEEEAQLLQIEIGQPLLEIDRVAKMLDGRPIEWRISHCDNTNYRYVSERG</sequence>
<dbReference type="InterPro" id="IPR000524">
    <property type="entry name" value="Tscrpt_reg_HTH_GntR"/>
</dbReference>
<gene>
    <name evidence="6" type="ORF">METZ01_LOCUS105519</name>
</gene>
<dbReference type="PANTHER" id="PTHR44846">
    <property type="entry name" value="MANNOSYL-D-GLYCERATE TRANSPORT/METABOLISM SYSTEM REPRESSOR MNGR-RELATED"/>
    <property type="match status" value="1"/>
</dbReference>
<reference evidence="6" key="1">
    <citation type="submission" date="2018-05" db="EMBL/GenBank/DDBJ databases">
        <authorList>
            <person name="Lanie J.A."/>
            <person name="Ng W.-L."/>
            <person name="Kazmierczak K.M."/>
            <person name="Andrzejewski T.M."/>
            <person name="Davidsen T.M."/>
            <person name="Wayne K.J."/>
            <person name="Tettelin H."/>
            <person name="Glass J.I."/>
            <person name="Rusch D."/>
            <person name="Podicherti R."/>
            <person name="Tsui H.-C.T."/>
            <person name="Winkler M.E."/>
        </authorList>
    </citation>
    <scope>NUCLEOTIDE SEQUENCE</scope>
</reference>
<keyword evidence="2" id="KW-0238">DNA-binding</keyword>
<dbReference type="PRINTS" id="PR00035">
    <property type="entry name" value="HTHGNTR"/>
</dbReference>
<dbReference type="InterPro" id="IPR036390">
    <property type="entry name" value="WH_DNA-bd_sf"/>
</dbReference>
<organism evidence="6">
    <name type="scientific">marine metagenome</name>
    <dbReference type="NCBI Taxonomy" id="408172"/>
    <lineage>
        <taxon>unclassified sequences</taxon>
        <taxon>metagenomes</taxon>
        <taxon>ecological metagenomes</taxon>
    </lineage>
</organism>
<evidence type="ECO:0000256" key="4">
    <source>
        <dbReference type="SAM" id="MobiDB-lite"/>
    </source>
</evidence>
<evidence type="ECO:0000313" key="6">
    <source>
        <dbReference type="EMBL" id="SVA52665.1"/>
    </source>
</evidence>
<dbReference type="FunFam" id="1.10.10.10:FF:000079">
    <property type="entry name" value="GntR family transcriptional regulator"/>
    <property type="match status" value="1"/>
</dbReference>
<dbReference type="SMART" id="SM00866">
    <property type="entry name" value="UTRA"/>
    <property type="match status" value="1"/>
</dbReference>
<dbReference type="CDD" id="cd07377">
    <property type="entry name" value="WHTH_GntR"/>
    <property type="match status" value="1"/>
</dbReference>
<evidence type="ECO:0000256" key="2">
    <source>
        <dbReference type="ARBA" id="ARBA00023125"/>
    </source>
</evidence>
<dbReference type="Gene3D" id="1.10.10.10">
    <property type="entry name" value="Winged helix-like DNA-binding domain superfamily/Winged helix DNA-binding domain"/>
    <property type="match status" value="1"/>
</dbReference>
<evidence type="ECO:0000256" key="1">
    <source>
        <dbReference type="ARBA" id="ARBA00023015"/>
    </source>
</evidence>
<dbReference type="Pfam" id="PF00392">
    <property type="entry name" value="GntR"/>
    <property type="match status" value="1"/>
</dbReference>
<dbReference type="InterPro" id="IPR011663">
    <property type="entry name" value="UTRA"/>
</dbReference>
<protein>
    <recommendedName>
        <fullName evidence="5">HTH gntR-type domain-containing protein</fullName>
    </recommendedName>
</protein>
<dbReference type="Gene3D" id="3.40.1410.10">
    <property type="entry name" value="Chorismate lyase-like"/>
    <property type="match status" value="1"/>
</dbReference>